<dbReference type="InterPro" id="IPR001646">
    <property type="entry name" value="5peptide_repeat"/>
</dbReference>
<comment type="caution">
    <text evidence="1">The sequence shown here is derived from an EMBL/GenBank/DDBJ whole genome shotgun (WGS) entry which is preliminary data.</text>
</comment>
<sequence>MIDSNGDYDNIAFSEEVLEGRTLENSRFDSCSFTACHFAESLFKSCRFVECCFSDCNFSMAQFDGTLLSNVDFQRCKLIGIDWTRARWPSINIPDALSFEECVLNDSSFFSLYLAGAKMVGCRIHRVDFNEADCEEVDFSDSDLEGAAFRRTSLRGANFVDAINYNIDIFENDLKGAKFALPQAIALLNALDIELYQ</sequence>
<reference evidence="1 2" key="1">
    <citation type="submission" date="2024-09" db="EMBL/GenBank/DDBJ databases">
        <authorList>
            <person name="Sun Q."/>
            <person name="Mori K."/>
        </authorList>
    </citation>
    <scope>NUCLEOTIDE SEQUENCE [LARGE SCALE GENOMIC DNA]</scope>
    <source>
        <strain evidence="1 2">CCM 7415</strain>
    </source>
</reference>
<dbReference type="RefSeq" id="WP_019952395.1">
    <property type="nucleotide sequence ID" value="NZ_JBHLVX010000033.1"/>
</dbReference>
<protein>
    <submittedName>
        <fullName evidence="1">Pentapeptide repeat-containing protein</fullName>
    </submittedName>
</protein>
<dbReference type="Pfam" id="PF13599">
    <property type="entry name" value="Pentapeptide_4"/>
    <property type="match status" value="2"/>
</dbReference>
<dbReference type="EMBL" id="JBHLVX010000033">
    <property type="protein sequence ID" value="MFC0268048.1"/>
    <property type="molecule type" value="Genomic_DNA"/>
</dbReference>
<dbReference type="InterPro" id="IPR052949">
    <property type="entry name" value="PA_immunity-related"/>
</dbReference>
<accession>A0ABV6G3F7</accession>
<gene>
    <name evidence="1" type="ORF">ACFFHW_08645</name>
</gene>
<name>A0ABV6G3F7_9GAMM</name>
<dbReference type="SUPFAM" id="SSF141571">
    <property type="entry name" value="Pentapeptide repeat-like"/>
    <property type="match status" value="1"/>
</dbReference>
<dbReference type="PANTHER" id="PTHR42999">
    <property type="entry name" value="ANTIBIOTIC RESISTANCE PROTEIN MCBG"/>
    <property type="match status" value="1"/>
</dbReference>
<keyword evidence="2" id="KW-1185">Reference proteome</keyword>
<evidence type="ECO:0000313" key="1">
    <source>
        <dbReference type="EMBL" id="MFC0268048.1"/>
    </source>
</evidence>
<dbReference type="Proteomes" id="UP001589814">
    <property type="component" value="Unassembled WGS sequence"/>
</dbReference>
<evidence type="ECO:0000313" key="2">
    <source>
        <dbReference type="Proteomes" id="UP001589814"/>
    </source>
</evidence>
<organism evidence="1 2">
    <name type="scientific">Kushneria aurantia</name>
    <dbReference type="NCBI Taxonomy" id="504092"/>
    <lineage>
        <taxon>Bacteria</taxon>
        <taxon>Pseudomonadati</taxon>
        <taxon>Pseudomonadota</taxon>
        <taxon>Gammaproteobacteria</taxon>
        <taxon>Oceanospirillales</taxon>
        <taxon>Halomonadaceae</taxon>
        <taxon>Kushneria</taxon>
    </lineage>
</organism>
<dbReference type="PANTHER" id="PTHR42999:SF1">
    <property type="entry name" value="PENTAPEPTIDE REPEAT-CONTAINING PROTEIN"/>
    <property type="match status" value="1"/>
</dbReference>
<dbReference type="Gene3D" id="2.160.20.80">
    <property type="entry name" value="E3 ubiquitin-protein ligase SopA"/>
    <property type="match status" value="1"/>
</dbReference>
<proteinExistence type="predicted"/>